<feature type="compositionally biased region" description="Polar residues" evidence="1">
    <location>
        <begin position="120"/>
        <end position="131"/>
    </location>
</feature>
<evidence type="ECO:0000256" key="1">
    <source>
        <dbReference type="SAM" id="MobiDB-lite"/>
    </source>
</evidence>
<feature type="compositionally biased region" description="Pro residues" evidence="1">
    <location>
        <begin position="63"/>
        <end position="73"/>
    </location>
</feature>
<dbReference type="KEGG" id="ptkz:JDV02_001634"/>
<feature type="region of interest" description="Disordered" evidence="1">
    <location>
        <begin position="47"/>
        <end position="295"/>
    </location>
</feature>
<dbReference type="EMBL" id="CP086354">
    <property type="protein sequence ID" value="UNI15063.1"/>
    <property type="molecule type" value="Genomic_DNA"/>
</dbReference>
<dbReference type="OrthoDB" id="5395975at2759"/>
<feature type="compositionally biased region" description="Low complexity" evidence="1">
    <location>
        <begin position="174"/>
        <end position="187"/>
    </location>
</feature>
<organism evidence="2 3">
    <name type="scientific">Purpureocillium takamizusanense</name>
    <dbReference type="NCBI Taxonomy" id="2060973"/>
    <lineage>
        <taxon>Eukaryota</taxon>
        <taxon>Fungi</taxon>
        <taxon>Dikarya</taxon>
        <taxon>Ascomycota</taxon>
        <taxon>Pezizomycotina</taxon>
        <taxon>Sordariomycetes</taxon>
        <taxon>Hypocreomycetidae</taxon>
        <taxon>Hypocreales</taxon>
        <taxon>Ophiocordycipitaceae</taxon>
        <taxon>Purpureocillium</taxon>
    </lineage>
</organism>
<feature type="compositionally biased region" description="Basic and acidic residues" evidence="1">
    <location>
        <begin position="194"/>
        <end position="204"/>
    </location>
</feature>
<gene>
    <name evidence="2" type="ORF">JDV02_001634</name>
</gene>
<reference evidence="2" key="1">
    <citation type="submission" date="2021-11" db="EMBL/GenBank/DDBJ databases">
        <title>Purpureocillium_takamizusanense_genome.</title>
        <authorList>
            <person name="Nguyen N.-H."/>
        </authorList>
    </citation>
    <scope>NUCLEOTIDE SEQUENCE</scope>
    <source>
        <strain evidence="2">PT3</strain>
    </source>
</reference>
<evidence type="ECO:0000313" key="3">
    <source>
        <dbReference type="Proteomes" id="UP000829364"/>
    </source>
</evidence>
<accession>A0A9Q8V6U5</accession>
<dbReference type="RefSeq" id="XP_047838544.1">
    <property type="nucleotide sequence ID" value="XM_047982578.1"/>
</dbReference>
<name>A0A9Q8V6U5_9HYPO</name>
<evidence type="ECO:0000313" key="2">
    <source>
        <dbReference type="EMBL" id="UNI15063.1"/>
    </source>
</evidence>
<feature type="compositionally biased region" description="Polar residues" evidence="1">
    <location>
        <begin position="97"/>
        <end position="110"/>
    </location>
</feature>
<keyword evidence="3" id="KW-1185">Reference proteome</keyword>
<sequence length="473" mass="51613">MARQSRDVEILVHAAAPSRTADDNTYRRLAQAYLSFSADRRARVAGIEAREEAERSSPAAAAEPPPSFQPPAALPSSPQAYATAPPEPVPVFGPDSQDLSFQSAWDNRSSPCLPPAGPNSPRSSPPTSQVNREAVPALSSFCAPPSQISDSYPLPDPSILQDTPTRILQRFLNRPRASTDTSTSPSPSKKRQWRRDEATDKDEIIDVPSSFPAPTQEDVDPNTSLASLGEPKVIPVTPLAPHEPPGHRKRKPDFGEEEPSVIDVTHISSSGVSNPPTSSPHRAGSEPLPSKKPLPPLAGIDALSLLRSSSDTGRLRSSSLAAAGEVASTLEIRPPSPPVGVAHVRPQDLITERLAKLALDLSSRYHPVELRPIEPLERGYWLLDCSGWSSERRLEAWVFLTNYLHKGLAGWGVWCRRDADYRSIRLYCWGCVAKHTYLLMYLASARQIKTTGARWIGSDGEMALDVPPRDRRS</sequence>
<protein>
    <submittedName>
        <fullName evidence="2">Uncharacterized protein</fullName>
    </submittedName>
</protein>
<dbReference type="Proteomes" id="UP000829364">
    <property type="component" value="Chromosome 1"/>
</dbReference>
<dbReference type="AlphaFoldDB" id="A0A9Q8V6U5"/>
<feature type="compositionally biased region" description="Low complexity" evidence="1">
    <location>
        <begin position="268"/>
        <end position="280"/>
    </location>
</feature>
<proteinExistence type="predicted"/>
<dbReference type="GeneID" id="72063597"/>